<reference evidence="1 2" key="1">
    <citation type="submission" date="2018-08" db="EMBL/GenBank/DDBJ databases">
        <title>Genomic Encyclopedia of Type Strains, Phase IV (KMG-IV): sequencing the most valuable type-strain genomes for metagenomic binning, comparative biology and taxonomic classification.</title>
        <authorList>
            <person name="Goeker M."/>
        </authorList>
    </citation>
    <scope>NUCLEOTIDE SEQUENCE [LARGE SCALE GENOMIC DNA]</scope>
    <source>
        <strain evidence="1 2">BW863</strain>
    </source>
</reference>
<dbReference type="SUPFAM" id="SSF141130">
    <property type="entry name" value="Acetamidase/Formamidase-like"/>
    <property type="match status" value="1"/>
</dbReference>
<dbReference type="Proteomes" id="UP000256900">
    <property type="component" value="Unassembled WGS sequence"/>
</dbReference>
<accession>A0A3D9Z4B8</accession>
<dbReference type="Gene3D" id="3.10.28.20">
    <property type="entry name" value="Acetamidase/Formamidase-like domains"/>
    <property type="match status" value="1"/>
</dbReference>
<dbReference type="EMBL" id="QUMO01000001">
    <property type="protein sequence ID" value="REF89138.1"/>
    <property type="molecule type" value="Genomic_DNA"/>
</dbReference>
<protein>
    <submittedName>
        <fullName evidence="1">Acetamidase/formamidase</fullName>
    </submittedName>
</protein>
<dbReference type="Gene3D" id="2.60.120.580">
    <property type="entry name" value="Acetamidase/Formamidase-like domains"/>
    <property type="match status" value="2"/>
</dbReference>
<dbReference type="Pfam" id="PF03069">
    <property type="entry name" value="FmdA_AmdA"/>
    <property type="match status" value="2"/>
</dbReference>
<evidence type="ECO:0000313" key="1">
    <source>
        <dbReference type="EMBL" id="REF89138.1"/>
    </source>
</evidence>
<dbReference type="GO" id="GO:0016811">
    <property type="term" value="F:hydrolase activity, acting on carbon-nitrogen (but not peptide) bonds, in linear amides"/>
    <property type="evidence" value="ECO:0007669"/>
    <property type="project" value="InterPro"/>
</dbReference>
<sequence length="318" mass="34361">MTTYLLDAAPETVHWGYFDANLQPHVTIDSGDTIIISTVSGAPGHLPTAETGLTVLPALQAIHQTLQPKLGGPHILTGPVAVRGAKPGDVLEVRIKSIELNQDWGYNTIRPQAGGLPDDFDIGRRIHIPIDKQRMVSRLPWGLELELNPFFGIMGVAPPVAWGMVSSIPPRKNGGNIDNKELVAGSTLYLPIHTEGALFSCGDGHGAQGDGEVCLTAIETGLIGTFQLILRKDMNLEWPTAETPTHVITMAFDPDLDDCAVIALRDMIKLICERTGISREDAYMLCSLAADLRVTQVVNGNKGIHIMLEKKLLQKASS</sequence>
<organism evidence="1 2">
    <name type="scientific">Methylovirgula ligni</name>
    <dbReference type="NCBI Taxonomy" id="569860"/>
    <lineage>
        <taxon>Bacteria</taxon>
        <taxon>Pseudomonadati</taxon>
        <taxon>Pseudomonadota</taxon>
        <taxon>Alphaproteobacteria</taxon>
        <taxon>Hyphomicrobiales</taxon>
        <taxon>Beijerinckiaceae</taxon>
        <taxon>Methylovirgula</taxon>
    </lineage>
</organism>
<dbReference type="RefSeq" id="WP_115834948.1">
    <property type="nucleotide sequence ID" value="NZ_CP025086.1"/>
</dbReference>
<dbReference type="PANTHER" id="PTHR31891:SF1">
    <property type="entry name" value="FORMAMIDASE C869.04-RELATED"/>
    <property type="match status" value="1"/>
</dbReference>
<comment type="caution">
    <text evidence="1">The sequence shown here is derived from an EMBL/GenBank/DDBJ whole genome shotgun (WGS) entry which is preliminary data.</text>
</comment>
<dbReference type="PANTHER" id="PTHR31891">
    <property type="entry name" value="FORMAMIDASE C869.04-RELATED"/>
    <property type="match status" value="1"/>
</dbReference>
<dbReference type="InterPro" id="IPR004304">
    <property type="entry name" value="FmdA_AmdA"/>
</dbReference>
<gene>
    <name evidence="1" type="ORF">DES32_0353</name>
</gene>
<proteinExistence type="predicted"/>
<dbReference type="OrthoDB" id="9785236at2"/>
<name>A0A3D9Z4B8_9HYPH</name>
<evidence type="ECO:0000313" key="2">
    <source>
        <dbReference type="Proteomes" id="UP000256900"/>
    </source>
</evidence>
<dbReference type="AlphaFoldDB" id="A0A3D9Z4B8"/>
<keyword evidence="2" id="KW-1185">Reference proteome</keyword>